<feature type="transmembrane region" description="Helical" evidence="1">
    <location>
        <begin position="168"/>
        <end position="190"/>
    </location>
</feature>
<keyword evidence="1" id="KW-0472">Membrane</keyword>
<keyword evidence="3" id="KW-1185">Reference proteome</keyword>
<keyword evidence="1" id="KW-1133">Transmembrane helix</keyword>
<evidence type="ECO:0000313" key="3">
    <source>
        <dbReference type="Proteomes" id="UP000812672"/>
    </source>
</evidence>
<feature type="transmembrane region" description="Helical" evidence="1">
    <location>
        <begin position="243"/>
        <end position="267"/>
    </location>
</feature>
<sequence>MNQSDIFKDGAVNGLVFLLLMLISIFFPIVNLVAVFLLPVPFVLMTKKHGWKAGVVLFVIIGVICGLLLTYISVPLVLLVAIGGIVIGASIRAGSGPYETWAAGAAGFAVGFGLLFLVTQFVFQINWMDTIHQGIEDSFSTSENFMRTMEVDLDEETLELAKEQAKSLVYLIPTFMMVISIVFALIAQWVSYRWINRTEKTSYRFPKLRYLSFPTSLIWYYLIAIILTWIYTDPSDMLYLAGVNLYSMIGLLLVVQGISFIVFYVHHKKWPKFVPFAVVAGLVLFPFLLLYPLRILGIIDLGFQLRSRLSNNGNQ</sequence>
<name>A0ABS6GLN7_9BACI</name>
<feature type="transmembrane region" description="Helical" evidence="1">
    <location>
        <begin position="101"/>
        <end position="123"/>
    </location>
</feature>
<evidence type="ECO:0000313" key="2">
    <source>
        <dbReference type="EMBL" id="MBU6080044.1"/>
    </source>
</evidence>
<feature type="transmembrane region" description="Helical" evidence="1">
    <location>
        <begin position="50"/>
        <end position="69"/>
    </location>
</feature>
<accession>A0ABS6GLN7</accession>
<gene>
    <name evidence="2" type="ORF">KQ486_03355</name>
</gene>
<proteinExistence type="predicted"/>
<dbReference type="Pfam" id="PF09991">
    <property type="entry name" value="DUF2232"/>
    <property type="match status" value="1"/>
</dbReference>
<dbReference type="PANTHER" id="PTHR41324">
    <property type="entry name" value="MEMBRANE PROTEIN-RELATED"/>
    <property type="match status" value="1"/>
</dbReference>
<protein>
    <submittedName>
        <fullName evidence="2">YybS family protein</fullName>
    </submittedName>
</protein>
<dbReference type="InterPro" id="IPR018710">
    <property type="entry name" value="DUF2232"/>
</dbReference>
<reference evidence="2 3" key="1">
    <citation type="journal article" date="2011" name="Int. J. Syst. Evol. Microbiol.">
        <title>Allobacillus halotolerans gen. nov., sp. nov. isolated from shrimp paste.</title>
        <authorList>
            <person name="Sheu S.Y."/>
            <person name="Arun A.B."/>
            <person name="Jiang S.R."/>
            <person name="Young C.C."/>
            <person name="Chen W.M."/>
        </authorList>
    </citation>
    <scope>NUCLEOTIDE SEQUENCE [LARGE SCALE GENOMIC DNA]</scope>
    <source>
        <strain evidence="2 3">LMG 24826</strain>
    </source>
</reference>
<dbReference type="RefSeq" id="WP_216686801.1">
    <property type="nucleotide sequence ID" value="NZ_CAUPKR010000002.1"/>
</dbReference>
<organism evidence="2 3">
    <name type="scientific">Allobacillus halotolerans</name>
    <dbReference type="NCBI Taxonomy" id="570278"/>
    <lineage>
        <taxon>Bacteria</taxon>
        <taxon>Bacillati</taxon>
        <taxon>Bacillota</taxon>
        <taxon>Bacilli</taxon>
        <taxon>Bacillales</taxon>
        <taxon>Bacillaceae</taxon>
        <taxon>Allobacillus</taxon>
    </lineage>
</organism>
<comment type="caution">
    <text evidence="2">The sequence shown here is derived from an EMBL/GenBank/DDBJ whole genome shotgun (WGS) entry which is preliminary data.</text>
</comment>
<feature type="transmembrane region" description="Helical" evidence="1">
    <location>
        <begin position="273"/>
        <end position="293"/>
    </location>
</feature>
<keyword evidence="1" id="KW-0812">Transmembrane</keyword>
<dbReference type="PANTHER" id="PTHR41324:SF1">
    <property type="entry name" value="DUF2232 DOMAIN-CONTAINING PROTEIN"/>
    <property type="match status" value="1"/>
</dbReference>
<evidence type="ECO:0000256" key="1">
    <source>
        <dbReference type="SAM" id="Phobius"/>
    </source>
</evidence>
<feature type="transmembrane region" description="Helical" evidence="1">
    <location>
        <begin position="12"/>
        <end position="38"/>
    </location>
</feature>
<dbReference type="EMBL" id="JAHLZF010000003">
    <property type="protein sequence ID" value="MBU6080044.1"/>
    <property type="molecule type" value="Genomic_DNA"/>
</dbReference>
<dbReference type="Proteomes" id="UP000812672">
    <property type="component" value="Unassembled WGS sequence"/>
</dbReference>
<feature type="transmembrane region" description="Helical" evidence="1">
    <location>
        <begin position="210"/>
        <end position="231"/>
    </location>
</feature>
<feature type="transmembrane region" description="Helical" evidence="1">
    <location>
        <begin position="76"/>
        <end position="95"/>
    </location>
</feature>